<dbReference type="AlphaFoldDB" id="A0A813Y8Z6"/>
<dbReference type="PANTHER" id="PTHR46579:SF1">
    <property type="entry name" value="F5_8 TYPE C DOMAIN-CONTAINING PROTEIN"/>
    <property type="match status" value="1"/>
</dbReference>
<sequence>MIRRTFYRKRTRLQKWEQSKYDFITSKTSIVNQSQEIFENQSESISSAPMKVEEIKEYKPERIESMDPLATTTTEIINETVEECEEYCEDDTSLTVDKSTWLPTIASESNTNNKVMKCTTFKQKKRKNESKEPAFTGKQMKTNSSIAIVKKSTQIDKTTKNNQQNAFDNQKRQPNENNTNDESESSVSTTKSSIVVDLSNNDSFDNNMSSKCSAHLKQSQQRTKLTGVGRQENNTISNDNIESDDELILPRHIQLELKSNRKRILNLENQLKELKHTSIPFPTTEKSDYLRRVLAVVDMRDELAQTGTINYGQLLGLTNFELLEATGNGRLPWKKIVVSLIQACFKNVDLQYENYTSLRARNKDLIDNISAYVKTVCPTAVFTNTEFSGCITESISSAPLKVEEIKEYKPERIESMDALATTTTEIINGPYPLTKLKYYSFGESILFDSLYTLYLGVFKKFWLSSVIIPTTTSRRFRTIKHIARFKANEFRSLMHHRSTVLLQAMLPKYRRRFALLLMVVNIASKDVIDNYDIILVKGLLHQYVKDWQKIFDLRHMSSNIHSLLHIHESIQYLGPFYICIVLLILKVSIGHDLVYMIHGMTHCGPQLISNLQYYRQAIIDVFKHDYPEKLFYFNERLSPVKIPTTTSRRFRTIKHIVRFKANEFRSLIHHGSTVVLQAMLPKYRQHFALLSAAVNVTSKDIIDNCDIILVKELLHQYVKDWQNIFGLRHMSSNIHSLLHIHKSIQYLDPLYMYSTFNFEGIGHDLVCMIHGMTHYGPQLISNLQYYRQAIIDAFKRNYPGKLFYFNESILSRKLLSK</sequence>
<organism evidence="2 3">
    <name type="scientific">Rotaria sordida</name>
    <dbReference type="NCBI Taxonomy" id="392033"/>
    <lineage>
        <taxon>Eukaryota</taxon>
        <taxon>Metazoa</taxon>
        <taxon>Spiralia</taxon>
        <taxon>Gnathifera</taxon>
        <taxon>Rotifera</taxon>
        <taxon>Eurotatoria</taxon>
        <taxon>Bdelloidea</taxon>
        <taxon>Philodinida</taxon>
        <taxon>Philodinidae</taxon>
        <taxon>Rotaria</taxon>
    </lineage>
</organism>
<feature type="region of interest" description="Disordered" evidence="1">
    <location>
        <begin position="122"/>
        <end position="238"/>
    </location>
</feature>
<evidence type="ECO:0000313" key="2">
    <source>
        <dbReference type="EMBL" id="CAF0880802.1"/>
    </source>
</evidence>
<comment type="caution">
    <text evidence="2">The sequence shown here is derived from an EMBL/GenBank/DDBJ whole genome shotgun (WGS) entry which is preliminary data.</text>
</comment>
<name>A0A813Y8Z6_9BILA</name>
<evidence type="ECO:0000256" key="1">
    <source>
        <dbReference type="SAM" id="MobiDB-lite"/>
    </source>
</evidence>
<feature type="compositionally biased region" description="Polar residues" evidence="1">
    <location>
        <begin position="139"/>
        <end position="152"/>
    </location>
</feature>
<feature type="compositionally biased region" description="Low complexity" evidence="1">
    <location>
        <begin position="185"/>
        <end position="210"/>
    </location>
</feature>
<reference evidence="2" key="1">
    <citation type="submission" date="2021-02" db="EMBL/GenBank/DDBJ databases">
        <authorList>
            <person name="Nowell W R."/>
        </authorList>
    </citation>
    <scope>NUCLEOTIDE SEQUENCE</scope>
</reference>
<proteinExistence type="predicted"/>
<dbReference type="Proteomes" id="UP000663882">
    <property type="component" value="Unassembled WGS sequence"/>
</dbReference>
<protein>
    <submittedName>
        <fullName evidence="2">Uncharacterized protein</fullName>
    </submittedName>
</protein>
<gene>
    <name evidence="2" type="ORF">RFH988_LOCUS7956</name>
</gene>
<dbReference type="OrthoDB" id="10028922at2759"/>
<evidence type="ECO:0000313" key="3">
    <source>
        <dbReference type="Proteomes" id="UP000663882"/>
    </source>
</evidence>
<dbReference type="EMBL" id="CAJNOO010000260">
    <property type="protein sequence ID" value="CAF0880802.1"/>
    <property type="molecule type" value="Genomic_DNA"/>
</dbReference>
<dbReference type="PANTHER" id="PTHR46579">
    <property type="entry name" value="F5/8 TYPE C DOMAIN-CONTAINING PROTEIN-RELATED"/>
    <property type="match status" value="1"/>
</dbReference>
<accession>A0A813Y8Z6</accession>